<proteinExistence type="inferred from homology"/>
<keyword evidence="5 11" id="KW-0285">Flavoprotein</keyword>
<protein>
    <recommendedName>
        <fullName evidence="4 11">Protoporphyrinogen oxidase</fullName>
        <ecNumber evidence="4 11">1.3.3.4</ecNumber>
    </recommendedName>
</protein>
<feature type="domain" description="Amine oxidase" evidence="12">
    <location>
        <begin position="82"/>
        <end position="392"/>
    </location>
</feature>
<keyword evidence="7 11" id="KW-0560">Oxidoreductase</keyword>
<evidence type="ECO:0000256" key="8">
    <source>
        <dbReference type="ARBA" id="ARBA00023133"/>
    </source>
</evidence>
<evidence type="ECO:0000256" key="4">
    <source>
        <dbReference type="ARBA" id="ARBA00012867"/>
    </source>
</evidence>
<dbReference type="PANTHER" id="PTHR42923">
    <property type="entry name" value="PROTOPORPHYRINOGEN OXIDASE"/>
    <property type="match status" value="1"/>
</dbReference>
<dbReference type="Pfam" id="PF01593">
    <property type="entry name" value="Amino_oxidase"/>
    <property type="match status" value="1"/>
</dbReference>
<comment type="pathway">
    <text evidence="2 11">Porphyrin-containing compound metabolism; protoporphyrin-IX biosynthesis; protoporphyrin-IX from protoporphyrinogen-IX: step 1/1.</text>
</comment>
<keyword evidence="14" id="KW-1185">Reference proteome</keyword>
<dbReference type="EC" id="1.3.3.4" evidence="4 11"/>
<comment type="similarity">
    <text evidence="3 11">Belongs to the protoporphyrinogen/coproporphyrinogen oxidase family. Protoporphyrinogen oxidase subfamily.</text>
</comment>
<dbReference type="Gene3D" id="3.50.50.60">
    <property type="entry name" value="FAD/NAD(P)-binding domain"/>
    <property type="match status" value="1"/>
</dbReference>
<comment type="subcellular location">
    <subcellularLocation>
        <location evidence="11">Mitochondrion inner membrane</location>
    </subcellularLocation>
</comment>
<dbReference type="SUPFAM" id="SSF51905">
    <property type="entry name" value="FAD/NAD(P)-binding domain"/>
    <property type="match status" value="1"/>
</dbReference>
<dbReference type="InterPro" id="IPR050464">
    <property type="entry name" value="Zeta_carotene_desat/Oxidored"/>
</dbReference>
<evidence type="ECO:0000256" key="7">
    <source>
        <dbReference type="ARBA" id="ARBA00023002"/>
    </source>
</evidence>
<evidence type="ECO:0000259" key="12">
    <source>
        <dbReference type="Pfam" id="PF01593"/>
    </source>
</evidence>
<dbReference type="NCBIfam" id="TIGR00562">
    <property type="entry name" value="proto_IX_ox"/>
    <property type="match status" value="1"/>
</dbReference>
<gene>
    <name evidence="13" type="ORF">PT974_11753</name>
</gene>
<evidence type="ECO:0000256" key="5">
    <source>
        <dbReference type="ARBA" id="ARBA00022630"/>
    </source>
</evidence>
<evidence type="ECO:0000256" key="1">
    <source>
        <dbReference type="ARBA" id="ARBA00002600"/>
    </source>
</evidence>
<dbReference type="InterPro" id="IPR036188">
    <property type="entry name" value="FAD/NAD-bd_sf"/>
</dbReference>
<dbReference type="InterPro" id="IPR002937">
    <property type="entry name" value="Amino_oxidase"/>
</dbReference>
<dbReference type="SUPFAM" id="SSF54373">
    <property type="entry name" value="FAD-linked reductases, C-terminal domain"/>
    <property type="match status" value="1"/>
</dbReference>
<dbReference type="InterPro" id="IPR004572">
    <property type="entry name" value="Protoporphyrinogen_oxidase"/>
</dbReference>
<dbReference type="PANTHER" id="PTHR42923:SF3">
    <property type="entry name" value="PROTOPORPHYRINOGEN OXIDASE"/>
    <property type="match status" value="1"/>
</dbReference>
<keyword evidence="9 11" id="KW-0627">Porphyrin biosynthesis</keyword>
<evidence type="ECO:0000256" key="9">
    <source>
        <dbReference type="ARBA" id="ARBA00023244"/>
    </source>
</evidence>
<dbReference type="Proteomes" id="UP001338125">
    <property type="component" value="Unassembled WGS sequence"/>
</dbReference>
<name>A0ABR0S7H7_9HYPO</name>
<comment type="function">
    <text evidence="1 11">Catalyzes the 6-electron oxidation of protoporphyrinogen-IX to form protoporphyrin-IX.</text>
</comment>
<evidence type="ECO:0000313" key="13">
    <source>
        <dbReference type="EMBL" id="KAK5987621.1"/>
    </source>
</evidence>
<accession>A0ABR0S7H7</accession>
<evidence type="ECO:0000256" key="6">
    <source>
        <dbReference type="ARBA" id="ARBA00022827"/>
    </source>
</evidence>
<comment type="caution">
    <text evidence="13">The sequence shown here is derived from an EMBL/GenBank/DDBJ whole genome shotgun (WGS) entry which is preliminary data.</text>
</comment>
<dbReference type="EMBL" id="JAVFKD010000016">
    <property type="protein sequence ID" value="KAK5987621.1"/>
    <property type="molecule type" value="Genomic_DNA"/>
</dbReference>
<evidence type="ECO:0000256" key="11">
    <source>
        <dbReference type="RuleBase" id="RU367069"/>
    </source>
</evidence>
<sequence length="575" mass="62750">MGQRHAKDAVASLLRVSSSACRSIALSRSLTNGPHHRYFGAATTSPLRLIRRCDHGYAWTQSRRLSRVEEGGPRIAIVGGGLTGLTAAYYLAKDLPSNSKITLFESSDRLGGWIRTDRVPVNIGGVKGTVSFERGPRTLSSLHKSAWRYDDLVLYDLALDLGLKVVAPPDKPRYVYYPDHLVSLPPTANVAQFIREPLFLESFFAGIGFMLRRLRSRAIPEEDLSIAQWIHQISGSHSVADNMVSAMIHGIYGGDIDKLSARSVLDRFYWSYYLPDLGVNIKRMPAAEEEFMTGIAQDPEIQKLALRPKGSLLHFGEAGMESLTMALVDALKGQSNVEIELNRSVSAINYNEEAGTVEVSSASDKTPRKDIFDKVIATIPSQTLAEMTGQNLNALKQTQSVSIMTNPERALGVFFDSDVAASGPGEPEGTKLFVLMGGHYYDGDVPPPPSEEEAIEQAKSVLERHLGIPRSAPCFAMARFAKDCIPQHFVGHESLMMTAKDEIAQAYQGTLAVAGGSYSKIGAMGAMRNGYDIAQKVLAEAEDSSFADTGLEQFGTSEFVGVPIPMIPVRKFAMK</sequence>
<evidence type="ECO:0000256" key="2">
    <source>
        <dbReference type="ARBA" id="ARBA00005073"/>
    </source>
</evidence>
<organism evidence="13 14">
    <name type="scientific">Cladobotryum mycophilum</name>
    <dbReference type="NCBI Taxonomy" id="491253"/>
    <lineage>
        <taxon>Eukaryota</taxon>
        <taxon>Fungi</taxon>
        <taxon>Dikarya</taxon>
        <taxon>Ascomycota</taxon>
        <taxon>Pezizomycotina</taxon>
        <taxon>Sordariomycetes</taxon>
        <taxon>Hypocreomycetidae</taxon>
        <taxon>Hypocreales</taxon>
        <taxon>Hypocreaceae</taxon>
        <taxon>Cladobotryum</taxon>
    </lineage>
</organism>
<evidence type="ECO:0000256" key="10">
    <source>
        <dbReference type="ARBA" id="ARBA00047554"/>
    </source>
</evidence>
<comment type="catalytic activity">
    <reaction evidence="10 11">
        <text>protoporphyrinogen IX + 3 O2 = protoporphyrin IX + 3 H2O2</text>
        <dbReference type="Rhea" id="RHEA:25576"/>
        <dbReference type="ChEBI" id="CHEBI:15379"/>
        <dbReference type="ChEBI" id="CHEBI:16240"/>
        <dbReference type="ChEBI" id="CHEBI:57306"/>
        <dbReference type="ChEBI" id="CHEBI:57307"/>
        <dbReference type="EC" id="1.3.3.4"/>
    </reaction>
</comment>
<keyword evidence="8 11" id="KW-0350">Heme biosynthesis</keyword>
<evidence type="ECO:0000313" key="14">
    <source>
        <dbReference type="Proteomes" id="UP001338125"/>
    </source>
</evidence>
<evidence type="ECO:0000256" key="3">
    <source>
        <dbReference type="ARBA" id="ARBA00010551"/>
    </source>
</evidence>
<reference evidence="13 14" key="1">
    <citation type="submission" date="2024-01" db="EMBL/GenBank/DDBJ databases">
        <title>Complete genome of Cladobotryum mycophilum ATHUM6906.</title>
        <authorList>
            <person name="Christinaki A.C."/>
            <person name="Myridakis A.I."/>
            <person name="Kouvelis V.N."/>
        </authorList>
    </citation>
    <scope>NUCLEOTIDE SEQUENCE [LARGE SCALE GENOMIC DNA]</scope>
    <source>
        <strain evidence="13 14">ATHUM6906</strain>
    </source>
</reference>
<comment type="cofactor">
    <cofactor evidence="11">
        <name>FAD</name>
        <dbReference type="ChEBI" id="CHEBI:57692"/>
    </cofactor>
    <text evidence="11">Binds 1 FAD per subunit.</text>
</comment>
<keyword evidence="6 11" id="KW-0274">FAD</keyword>